<evidence type="ECO:0000256" key="6">
    <source>
        <dbReference type="ARBA" id="ARBA00009716"/>
    </source>
</evidence>
<evidence type="ECO:0000256" key="8">
    <source>
        <dbReference type="ARBA" id="ARBA00022630"/>
    </source>
</evidence>
<comment type="cofactor">
    <cofactor evidence="1">
        <name>FMN</name>
        <dbReference type="ChEBI" id="CHEBI:58210"/>
    </cofactor>
</comment>
<comment type="pathway">
    <text evidence="5">Amino-acid biosynthesis; L-glutamate biosynthesis via GLT pathway; L-glutamate from 2-oxoglutarate and L-glutamine (NAD(+) route): step 1/1.</text>
</comment>
<gene>
    <name evidence="24" type="ORF">D9Q98_005784</name>
</gene>
<comment type="pathway">
    <text evidence="3">Energy metabolism; nitrogen metabolism.</text>
</comment>
<keyword evidence="7" id="KW-0028">Amino-acid biosynthesis</keyword>
<evidence type="ECO:0000256" key="3">
    <source>
        <dbReference type="ARBA" id="ARBA00004802"/>
    </source>
</evidence>
<dbReference type="FunFam" id="2.160.20.60:FF:000001">
    <property type="entry name" value="Glutamate synthase, large subunit"/>
    <property type="match status" value="1"/>
</dbReference>
<dbReference type="InterPro" id="IPR017932">
    <property type="entry name" value="GATase_2_dom"/>
</dbReference>
<dbReference type="GO" id="GO:0010181">
    <property type="term" value="F:FMN binding"/>
    <property type="evidence" value="ECO:0007669"/>
    <property type="project" value="InterPro"/>
</dbReference>
<feature type="binding site" evidence="21">
    <location>
        <position position="1239"/>
    </location>
    <ligand>
        <name>[3Fe-4S] cluster</name>
        <dbReference type="ChEBI" id="CHEBI:21137"/>
    </ligand>
</feature>
<comment type="pathway">
    <text evidence="4">Nitrogen metabolism.</text>
</comment>
<evidence type="ECO:0000256" key="10">
    <source>
        <dbReference type="ARBA" id="ARBA00022723"/>
    </source>
</evidence>
<dbReference type="InterPro" id="IPR006005">
    <property type="entry name" value="Glut_synth_ssu1"/>
</dbReference>
<evidence type="ECO:0000256" key="21">
    <source>
        <dbReference type="PIRSR" id="PIRSR000187-2"/>
    </source>
</evidence>
<dbReference type="CDD" id="cd02808">
    <property type="entry name" value="GltS_FMN"/>
    <property type="match status" value="1"/>
</dbReference>
<evidence type="ECO:0000256" key="15">
    <source>
        <dbReference type="ARBA" id="ARBA00023014"/>
    </source>
</evidence>
<dbReference type="Gene3D" id="1.10.1060.10">
    <property type="entry name" value="Alpha-helical ferredoxin"/>
    <property type="match status" value="1"/>
</dbReference>
<dbReference type="FunFam" id="3.20.20.70:FF:000031">
    <property type="entry name" value="Glutamate synthase 1 [NADH]"/>
    <property type="match status" value="1"/>
</dbReference>
<evidence type="ECO:0000256" key="19">
    <source>
        <dbReference type="ARBA" id="ARBA00048867"/>
    </source>
</evidence>
<dbReference type="InterPro" id="IPR002489">
    <property type="entry name" value="Glu_synth_asu_C"/>
</dbReference>
<feature type="compositionally biased region" description="Low complexity" evidence="22">
    <location>
        <begin position="1669"/>
        <end position="1684"/>
    </location>
</feature>
<dbReference type="InterPro" id="IPR028261">
    <property type="entry name" value="DPD_II"/>
</dbReference>
<dbReference type="GO" id="GO:0005506">
    <property type="term" value="F:iron ion binding"/>
    <property type="evidence" value="ECO:0007669"/>
    <property type="project" value="InterPro"/>
</dbReference>
<evidence type="ECO:0000256" key="20">
    <source>
        <dbReference type="PIRSR" id="PIRSR000187-1"/>
    </source>
</evidence>
<dbReference type="GO" id="GO:0019676">
    <property type="term" value="P:ammonia assimilation cycle"/>
    <property type="evidence" value="ECO:0007669"/>
    <property type="project" value="UniProtKB-ARBA"/>
</dbReference>
<reference evidence="24" key="2">
    <citation type="submission" date="2020-11" db="EMBL/GenBank/DDBJ databases">
        <authorList>
            <person name="Cecchin M."/>
            <person name="Marcolungo L."/>
            <person name="Rossato M."/>
            <person name="Girolomoni L."/>
            <person name="Cosentino E."/>
            <person name="Cuine S."/>
            <person name="Li-Beisson Y."/>
            <person name="Delledonne M."/>
            <person name="Ballottari M."/>
        </authorList>
    </citation>
    <scope>NUCLEOTIDE SEQUENCE</scope>
    <source>
        <strain evidence="24">211/11P</strain>
        <tissue evidence="24">Whole cell</tissue>
    </source>
</reference>
<dbReference type="Pfam" id="PF14691">
    <property type="entry name" value="Fer4_20"/>
    <property type="match status" value="1"/>
</dbReference>
<evidence type="ECO:0000256" key="12">
    <source>
        <dbReference type="ARBA" id="ARBA00022962"/>
    </source>
</evidence>
<keyword evidence="8" id="KW-0285">Flavoprotein</keyword>
<evidence type="ECO:0000313" key="24">
    <source>
        <dbReference type="EMBL" id="KAI3429699.1"/>
    </source>
</evidence>
<dbReference type="SUPFAM" id="SSF69336">
    <property type="entry name" value="Alpha subunit of glutamate synthase, C-terminal domain"/>
    <property type="match status" value="1"/>
</dbReference>
<keyword evidence="12" id="KW-0315">Glutamine amidotransferase</keyword>
<proteinExistence type="inferred from homology"/>
<dbReference type="Gene3D" id="2.160.20.60">
    <property type="entry name" value="Glutamate synthase, alpha subunit, C-terminal domain"/>
    <property type="match status" value="1"/>
</dbReference>
<evidence type="ECO:0000256" key="17">
    <source>
        <dbReference type="ARBA" id="ARBA00023291"/>
    </source>
</evidence>
<reference evidence="24" key="1">
    <citation type="journal article" date="2019" name="Plant J.">
        <title>Chlorella vulgaris genome assembly and annotation reveals the molecular basis for metabolic acclimation to high light conditions.</title>
        <authorList>
            <person name="Cecchin M."/>
            <person name="Marcolungo L."/>
            <person name="Rossato M."/>
            <person name="Girolomoni L."/>
            <person name="Cosentino E."/>
            <person name="Cuine S."/>
            <person name="Li-Beisson Y."/>
            <person name="Delledonne M."/>
            <person name="Ballottari M."/>
        </authorList>
    </citation>
    <scope>NUCLEOTIDE SEQUENCE</scope>
    <source>
        <strain evidence="24">211/11P</strain>
    </source>
</reference>
<dbReference type="SUPFAM" id="SSF46548">
    <property type="entry name" value="alpha-helical ferredoxin"/>
    <property type="match status" value="1"/>
</dbReference>
<dbReference type="OrthoDB" id="4327079at2759"/>
<name>A0A9D4YWG1_CHLVU</name>
<evidence type="ECO:0000256" key="2">
    <source>
        <dbReference type="ARBA" id="ARBA00001974"/>
    </source>
</evidence>
<dbReference type="InterPro" id="IPR009051">
    <property type="entry name" value="Helical_ferredxn"/>
</dbReference>
<dbReference type="Pfam" id="PF07992">
    <property type="entry name" value="Pyr_redox_2"/>
    <property type="match status" value="1"/>
</dbReference>
<feature type="binding site" evidence="21">
    <location>
        <position position="1250"/>
    </location>
    <ligand>
        <name>[3Fe-4S] cluster</name>
        <dbReference type="ChEBI" id="CHEBI:21137"/>
    </ligand>
</feature>
<protein>
    <recommendedName>
        <fullName evidence="18">glutamate synthase (NADH)</fullName>
        <ecNumber evidence="18">1.4.1.14</ecNumber>
    </recommendedName>
</protein>
<evidence type="ECO:0000256" key="18">
    <source>
        <dbReference type="ARBA" id="ARBA00024383"/>
    </source>
</evidence>
<evidence type="ECO:0000256" key="22">
    <source>
        <dbReference type="SAM" id="MobiDB-lite"/>
    </source>
</evidence>
<dbReference type="Gene3D" id="3.60.20.10">
    <property type="entry name" value="Glutamine Phosphoribosylpyrophosphate, subunit 1, domain 1"/>
    <property type="match status" value="1"/>
</dbReference>
<dbReference type="InterPro" id="IPR006982">
    <property type="entry name" value="Glu_synth_centr_N"/>
</dbReference>
<dbReference type="PIRSF" id="PIRSF000187">
    <property type="entry name" value="GOGAT"/>
    <property type="match status" value="1"/>
</dbReference>
<dbReference type="InterPro" id="IPR012220">
    <property type="entry name" value="Glu_synth_euk"/>
</dbReference>
<evidence type="ECO:0000256" key="13">
    <source>
        <dbReference type="ARBA" id="ARBA00023002"/>
    </source>
</evidence>
<dbReference type="InterPro" id="IPR036188">
    <property type="entry name" value="FAD/NAD-bd_sf"/>
</dbReference>
<comment type="catalytic activity">
    <reaction evidence="19">
        <text>2 L-glutamate + NAD(+) = L-glutamine + 2-oxoglutarate + NADH + H(+)</text>
        <dbReference type="Rhea" id="RHEA:13753"/>
        <dbReference type="ChEBI" id="CHEBI:15378"/>
        <dbReference type="ChEBI" id="CHEBI:16810"/>
        <dbReference type="ChEBI" id="CHEBI:29985"/>
        <dbReference type="ChEBI" id="CHEBI:57540"/>
        <dbReference type="ChEBI" id="CHEBI:57945"/>
        <dbReference type="ChEBI" id="CHEBI:58359"/>
        <dbReference type="EC" id="1.4.1.14"/>
    </reaction>
</comment>
<dbReference type="NCBIfam" id="TIGR01317">
    <property type="entry name" value="GOGAT_sm_gam"/>
    <property type="match status" value="1"/>
</dbReference>
<dbReference type="SUPFAM" id="SSF56235">
    <property type="entry name" value="N-terminal nucleophile aminohydrolases (Ntn hydrolases)"/>
    <property type="match status" value="1"/>
</dbReference>
<dbReference type="PROSITE" id="PS51278">
    <property type="entry name" value="GATASE_TYPE_2"/>
    <property type="match status" value="1"/>
</dbReference>
<comment type="cofactor">
    <cofactor evidence="21">
        <name>[3Fe-4S] cluster</name>
        <dbReference type="ChEBI" id="CHEBI:21137"/>
    </cofactor>
    <text evidence="21">Binds 1 [3Fe-4S] cluster.</text>
</comment>
<dbReference type="Gene3D" id="3.50.50.60">
    <property type="entry name" value="FAD/NAD(P)-binding domain"/>
    <property type="match status" value="2"/>
</dbReference>
<evidence type="ECO:0000313" key="25">
    <source>
        <dbReference type="Proteomes" id="UP001055712"/>
    </source>
</evidence>
<evidence type="ECO:0000256" key="16">
    <source>
        <dbReference type="ARBA" id="ARBA00023164"/>
    </source>
</evidence>
<dbReference type="CDD" id="cd00982">
    <property type="entry name" value="gltB_C"/>
    <property type="match status" value="1"/>
</dbReference>
<dbReference type="GO" id="GO:0051538">
    <property type="term" value="F:3 iron, 4 sulfur cluster binding"/>
    <property type="evidence" value="ECO:0007669"/>
    <property type="project" value="UniProtKB-KW"/>
</dbReference>
<dbReference type="EC" id="1.4.1.14" evidence="18"/>
<evidence type="ECO:0000256" key="9">
    <source>
        <dbReference type="ARBA" id="ARBA00022643"/>
    </source>
</evidence>
<keyword evidence="14" id="KW-0408">Iron</keyword>
<feature type="region of interest" description="Disordered" evidence="22">
    <location>
        <begin position="1669"/>
        <end position="1691"/>
    </location>
</feature>
<keyword evidence="9" id="KW-0288">FMN</keyword>
<evidence type="ECO:0000256" key="5">
    <source>
        <dbReference type="ARBA" id="ARBA00004944"/>
    </source>
</evidence>
<comment type="cofactor">
    <cofactor evidence="2">
        <name>FAD</name>
        <dbReference type="ChEBI" id="CHEBI:57692"/>
    </cofactor>
</comment>
<keyword evidence="17 21" id="KW-0003">3Fe-4S</keyword>
<dbReference type="Proteomes" id="UP001055712">
    <property type="component" value="Unassembled WGS sequence"/>
</dbReference>
<comment type="similarity">
    <text evidence="6">Belongs to the glutamate synthase family.</text>
</comment>
<dbReference type="EMBL" id="SIDB01000008">
    <property type="protein sequence ID" value="KAI3429699.1"/>
    <property type="molecule type" value="Genomic_DNA"/>
</dbReference>
<dbReference type="InterPro" id="IPR029055">
    <property type="entry name" value="Ntn_hydrolases_N"/>
</dbReference>
<dbReference type="PRINTS" id="PR00419">
    <property type="entry name" value="ADXRDTASE"/>
</dbReference>
<dbReference type="GO" id="GO:0006537">
    <property type="term" value="P:glutamate biosynthetic process"/>
    <property type="evidence" value="ECO:0007669"/>
    <property type="project" value="UniProtKB-KW"/>
</dbReference>
<dbReference type="Pfam" id="PF04898">
    <property type="entry name" value="Glu_syn_central"/>
    <property type="match status" value="1"/>
</dbReference>
<dbReference type="Pfam" id="PF00310">
    <property type="entry name" value="GATase_2"/>
    <property type="match status" value="1"/>
</dbReference>
<evidence type="ECO:0000259" key="23">
    <source>
        <dbReference type="PROSITE" id="PS51278"/>
    </source>
</evidence>
<dbReference type="CDD" id="cd00713">
    <property type="entry name" value="GltS"/>
    <property type="match status" value="1"/>
</dbReference>
<evidence type="ECO:0000256" key="4">
    <source>
        <dbReference type="ARBA" id="ARBA00004909"/>
    </source>
</evidence>
<dbReference type="GO" id="GO:0016639">
    <property type="term" value="F:oxidoreductase activity, acting on the CH-NH2 group of donors, NAD or NADP as acceptor"/>
    <property type="evidence" value="ECO:0007669"/>
    <property type="project" value="InterPro"/>
</dbReference>
<evidence type="ECO:0000256" key="14">
    <source>
        <dbReference type="ARBA" id="ARBA00023004"/>
    </source>
</evidence>
<feature type="region of interest" description="Disordered" evidence="22">
    <location>
        <begin position="526"/>
        <end position="565"/>
    </location>
</feature>
<dbReference type="GO" id="GO:0050660">
    <property type="term" value="F:flavin adenine dinucleotide binding"/>
    <property type="evidence" value="ECO:0007669"/>
    <property type="project" value="InterPro"/>
</dbReference>
<accession>A0A9D4YWG1</accession>
<feature type="domain" description="Glutamine amidotransferase type-2" evidence="23">
    <location>
        <begin position="83"/>
        <end position="486"/>
    </location>
</feature>
<organism evidence="24 25">
    <name type="scientific">Chlorella vulgaris</name>
    <name type="common">Green alga</name>
    <dbReference type="NCBI Taxonomy" id="3077"/>
    <lineage>
        <taxon>Eukaryota</taxon>
        <taxon>Viridiplantae</taxon>
        <taxon>Chlorophyta</taxon>
        <taxon>core chlorophytes</taxon>
        <taxon>Trebouxiophyceae</taxon>
        <taxon>Chlorellales</taxon>
        <taxon>Chlorellaceae</taxon>
        <taxon>Chlorella clade</taxon>
        <taxon>Chlorella</taxon>
    </lineage>
</organism>
<comment type="caution">
    <text evidence="24">The sequence shown here is derived from an EMBL/GenBank/DDBJ whole genome shotgun (WGS) entry which is preliminary data.</text>
</comment>
<dbReference type="PANTHER" id="PTHR43100:SF1">
    <property type="entry name" value="GLUTAMATE SYNTHASE [NADPH] SMALL CHAIN"/>
    <property type="match status" value="1"/>
</dbReference>
<dbReference type="FunFam" id="3.20.20.70:FF:000017">
    <property type="entry name" value="Glutamate synthase [NADH], amyloplastic"/>
    <property type="match status" value="1"/>
</dbReference>
<evidence type="ECO:0000256" key="11">
    <source>
        <dbReference type="ARBA" id="ARBA00022827"/>
    </source>
</evidence>
<keyword evidence="15 21" id="KW-0411">Iron-sulfur</keyword>
<dbReference type="Pfam" id="PF01493">
    <property type="entry name" value="GXGXG"/>
    <property type="match status" value="1"/>
</dbReference>
<feature type="region of interest" description="Disordered" evidence="22">
    <location>
        <begin position="1017"/>
        <end position="1036"/>
    </location>
</feature>
<dbReference type="InterPro" id="IPR023753">
    <property type="entry name" value="FAD/NAD-binding_dom"/>
</dbReference>
<keyword evidence="25" id="KW-1185">Reference proteome</keyword>
<evidence type="ECO:0000256" key="1">
    <source>
        <dbReference type="ARBA" id="ARBA00001917"/>
    </source>
</evidence>
<evidence type="ECO:0000256" key="7">
    <source>
        <dbReference type="ARBA" id="ARBA00022605"/>
    </source>
</evidence>
<dbReference type="InterPro" id="IPR013785">
    <property type="entry name" value="Aldolase_TIM"/>
</dbReference>
<keyword evidence="13" id="KW-0560">Oxidoreductase</keyword>
<dbReference type="FunFam" id="3.60.20.10:FF:000043">
    <property type="entry name" value="Glutamate synthase 1 [NADH] chloroplastic"/>
    <property type="match status" value="1"/>
</dbReference>
<dbReference type="Pfam" id="PF01645">
    <property type="entry name" value="Glu_synthase"/>
    <property type="match status" value="1"/>
</dbReference>
<keyword evidence="11" id="KW-0274">FAD</keyword>
<dbReference type="InterPro" id="IPR036485">
    <property type="entry name" value="Glu_synth_asu_C_sf"/>
</dbReference>
<dbReference type="FunFam" id="3.50.50.60:FF:000022">
    <property type="entry name" value="Glutamate synthase [NADH], amyloplastic"/>
    <property type="match status" value="1"/>
</dbReference>
<dbReference type="InterPro" id="IPR002932">
    <property type="entry name" value="Glu_synthdom"/>
</dbReference>
<dbReference type="SUPFAM" id="SSF51971">
    <property type="entry name" value="Nucleotide-binding domain"/>
    <property type="match status" value="1"/>
</dbReference>
<sequence>MAPAFGAAVCSRAASHNLVGARPAAFARYSGLRRTSGIGHAAPSLRCGPLRVGRGSKLQVVSKHSAVPPAQGLFNPENDKDSCGVGFVAELSKEPQRKTVTEALEMLKRMSHRGACGCETNTGDGAGILVAIPHAFLSAAAQAECGIELPPLGDYAVGQVFMPTDEATREKAKAAIHKVAANQGHTVLGWRRVPTDNSTLGPGAVDTEPVVEQFFVLRAADIEGTVLPLERQMYVLRKLIEHRMRTTGLTEDDCYICSLSSRTIVYKGQLTPEQVPAYFLDLQQDSFTSYMALVHSRFSTNTFPSWHRAQPMRMLGHNGEINTLRGNVNWMKSRQGVMKCEPLGLSERTLQKLLPIVPASQSDSGSFDSVLELLVRTGRDIAQAVMLMIPEAWQNDKLMSQEKKDFYKFHSAIMEPWDGPALVAFTDGRFIGATLDRNGLRPGRFYVTKTGRVIMASEVGVVDIAPGEVERKGRLMPGNILLVDFDAHSVIADEEMKKRYSSAKPYGEWLAQEVVTLAQIEGSVPEAALTPPPIRDSKPAPDASITSNGNGNGNGSNGSNGSSVGAVKGVQRLSQPLKAFGYTVETLEVMLAPMAKSSADPLGSMGNDAPLAHMSQRPKLMYEYFKQLFAQVTNPAIDPIREKFVTSPRCMVGPEGDISAPVTPGQAHRLDLHSPILKPEQLEAIKAMSFRNWETRVVDCTWPVAEGPGGLVEALTRVAEEAAQAIDDGYDFVVLSDRNAGSDRVAMSTLMAAGHVHHHLVTLQKRSRVGLIVETAEAREVHHFCLLLGYGVDAVCPYLAFEALSALQEDGHIPADLGLQAMRDNYIKAVTDGILKVMSKMGISTIASYKGSQIFEALGLGADVVRACFTGTASRIGGVSFEQLAADKLKLHAMAYGRQEHEYMLPDPGDYHFRSTTDREVHLNDPMAMAKLQEAARTGSLTAYQEYSHLTQELNKQINLRGMLRFKKGEQPVPLEEVEEAKEIVKRFCTGAMSYGSISLEAHTTLAIAMNAIGGKSNTGEGGENPRRLVPNPDGTNNPMRSAIKQIASGRFGVTAHYLTNADELQIKIAQGAKPGEGGELPGHKVAGDIAVTRSSTPGVGLISPPPHHDIYSIEDLAQLIYDLKSSNPAARVSVKLVSENGVGVVASGVVKGHADHVLISGHDGGTGAAKWTSIKAAGLPWELGLAETHQTLVANDLRGRCVVQADGQMKTGRDIAVAALLGAEEFGFATAPLIALGCIMMRKCHTNTCPVGIATQDPVLRAKFAGEPEHVINFLFMVAGEMRQYMAEMGFRTVTEMVGRADMLEVDEEVVAANPKLARVDLSKMLTPAASLRPGAAQVCVQQQDHGLDTGLDPHLIQLCAAALPDAGSEAKPQAVFVEAEVLNTHRAVGTTLSHEVSKRFGLAGLPEGTVHIKLKGHAGQSLGAWLCAGITLELEGDANDYVGKGLSGGVIAVYPPRESTFKAEDNILVGNVVLYGATLGEAYFRGVAAERFCVRNSGAHAVVEGCGDHGCEYMTGGTAVILGGTGKNFGAGMSGGIAYVYDPHHTFASLCNVDVASDLFPLEDGKDLTALRSLVQRHVKHTDSAVGRSILGDWEAQSKNFVKVWPREFRRATDEAAKLKSAQAAESALLAEAGGGGSDAFEQLKQMAEQVVKREAGISNPTLSIAARNGNGASTSNGASNGNGNGVTADEAKRDFAQLLRDATDGLPVAGRKAAWEAGRPTVVHGLTAQKPRGFITYEREPLPYRPVEERLTDWKEVHAHLEGEAQAELLNTQAARCMGCGTPYCLNKTTGCPLGNLIPEWNALVHQGRWEEALNRLLETNNFPEFTGRVCPAPCEGSCVLGINQNPVTIKTMEVSIVDKGFDMGWIKPRPPAVRTGKRVAVIGGGPAGMAAADQLNKAGHSVTVFERSDRVGGLMMYGVPNMKTDKVDIVQRRVDLMAAEGVRFVTSAHVGRGVDVAAIRAASDALVLAAGATKPRDLPIEGRALKGVHFAMEFLAANTKSLLDSNLADGNYISAAGKKVVVIGGGDTGTDCIGTSVRHGASQVINLELLSKPPETRAPGNPWPYYPRVFKVDYGHAEAAAKYGKDPRVYEVLTKRFIDDGQGNLKGLEIVSVEWAPNPEGGPPKFTEVPGSERVIEADICLLAMGFLGPEATLAEALGIEVDPRSNFKAQYGHYATSLDGCFAAGDCRRGQSLVVWAIAEGRGAAAAASQFLGTQPAKHPEGATLDQGGITTWAELEEAGGLLGRQFAL</sequence>
<dbReference type="PANTHER" id="PTHR43100">
    <property type="entry name" value="GLUTAMATE SYNTHASE [NADPH] SMALL CHAIN"/>
    <property type="match status" value="1"/>
</dbReference>
<dbReference type="NCBIfam" id="NF008730">
    <property type="entry name" value="PRK11750.1"/>
    <property type="match status" value="1"/>
</dbReference>
<feature type="binding site" evidence="21">
    <location>
        <position position="1245"/>
    </location>
    <ligand>
        <name>[3Fe-4S] cluster</name>
        <dbReference type="ChEBI" id="CHEBI:21137"/>
    </ligand>
</feature>
<dbReference type="Gene3D" id="3.20.20.70">
    <property type="entry name" value="Aldolase class I"/>
    <property type="match status" value="2"/>
</dbReference>
<keyword evidence="10" id="KW-0479">Metal-binding</keyword>
<feature type="active site" description="For GATase activity" evidence="20">
    <location>
        <position position="83"/>
    </location>
</feature>
<dbReference type="GO" id="GO:0016040">
    <property type="term" value="F:glutamate synthase (NADH) activity"/>
    <property type="evidence" value="ECO:0007669"/>
    <property type="project" value="UniProtKB-EC"/>
</dbReference>
<dbReference type="SUPFAM" id="SSF51395">
    <property type="entry name" value="FMN-linked oxidoreductases"/>
    <property type="match status" value="1"/>
</dbReference>
<dbReference type="InterPro" id="IPR051394">
    <property type="entry name" value="Glutamate_Synthase"/>
</dbReference>
<keyword evidence="16" id="KW-0314">Glutamate biosynthesis</keyword>